<protein>
    <submittedName>
        <fullName evidence="5">Uncharacterized protein</fullName>
    </submittedName>
</protein>
<name>A0A6L2N5U6_TANCI</name>
<dbReference type="GO" id="GO:0003676">
    <property type="term" value="F:nucleic acid binding"/>
    <property type="evidence" value="ECO:0007669"/>
    <property type="project" value="InterPro"/>
</dbReference>
<evidence type="ECO:0000313" key="5">
    <source>
        <dbReference type="EMBL" id="GEU80045.1"/>
    </source>
</evidence>
<evidence type="ECO:0000256" key="2">
    <source>
        <dbReference type="SAM" id="MobiDB-lite"/>
    </source>
</evidence>
<dbReference type="InterPro" id="IPR013103">
    <property type="entry name" value="RVT_2"/>
</dbReference>
<dbReference type="InterPro" id="IPR036397">
    <property type="entry name" value="RNaseH_sf"/>
</dbReference>
<dbReference type="Pfam" id="PF07727">
    <property type="entry name" value="RVT_2"/>
    <property type="match status" value="1"/>
</dbReference>
<proteinExistence type="predicted"/>
<reference evidence="5" key="1">
    <citation type="journal article" date="2019" name="Sci. Rep.">
        <title>Draft genome of Tanacetum cinerariifolium, the natural source of mosquito coil.</title>
        <authorList>
            <person name="Yamashiro T."/>
            <person name="Shiraishi A."/>
            <person name="Satake H."/>
            <person name="Nakayama K."/>
        </authorList>
    </citation>
    <scope>NUCLEOTIDE SEQUENCE</scope>
</reference>
<dbReference type="InterPro" id="IPR012337">
    <property type="entry name" value="RNaseH-like_sf"/>
</dbReference>
<organism evidence="5">
    <name type="scientific">Tanacetum cinerariifolium</name>
    <name type="common">Dalmatian daisy</name>
    <name type="synonym">Chrysanthemum cinerariifolium</name>
    <dbReference type="NCBI Taxonomy" id="118510"/>
    <lineage>
        <taxon>Eukaryota</taxon>
        <taxon>Viridiplantae</taxon>
        <taxon>Streptophyta</taxon>
        <taxon>Embryophyta</taxon>
        <taxon>Tracheophyta</taxon>
        <taxon>Spermatophyta</taxon>
        <taxon>Magnoliopsida</taxon>
        <taxon>eudicotyledons</taxon>
        <taxon>Gunneridae</taxon>
        <taxon>Pentapetalae</taxon>
        <taxon>asterids</taxon>
        <taxon>campanulids</taxon>
        <taxon>Asterales</taxon>
        <taxon>Asteraceae</taxon>
        <taxon>Asteroideae</taxon>
        <taxon>Anthemideae</taxon>
        <taxon>Anthemidinae</taxon>
        <taxon>Tanacetum</taxon>
    </lineage>
</organism>
<feature type="region of interest" description="Disordered" evidence="2">
    <location>
        <begin position="745"/>
        <end position="808"/>
    </location>
</feature>
<evidence type="ECO:0000256" key="1">
    <source>
        <dbReference type="SAM" id="Coils"/>
    </source>
</evidence>
<dbReference type="EMBL" id="BKCJ010007999">
    <property type="protein sequence ID" value="GEU80045.1"/>
    <property type="molecule type" value="Genomic_DNA"/>
</dbReference>
<dbReference type="InterPro" id="IPR025724">
    <property type="entry name" value="GAG-pre-integrase_dom"/>
</dbReference>
<dbReference type="CDD" id="cd09272">
    <property type="entry name" value="RNase_HI_RT_Ty1"/>
    <property type="match status" value="1"/>
</dbReference>
<feature type="coiled-coil region" evidence="1">
    <location>
        <begin position="908"/>
        <end position="935"/>
    </location>
</feature>
<dbReference type="PANTHER" id="PTHR11439">
    <property type="entry name" value="GAG-POL-RELATED RETROTRANSPOSON"/>
    <property type="match status" value="1"/>
</dbReference>
<feature type="region of interest" description="Disordered" evidence="2">
    <location>
        <begin position="377"/>
        <end position="403"/>
    </location>
</feature>
<dbReference type="Pfam" id="PF13976">
    <property type="entry name" value="gag_pre-integrs"/>
    <property type="match status" value="1"/>
</dbReference>
<evidence type="ECO:0000259" key="3">
    <source>
        <dbReference type="Pfam" id="PF07727"/>
    </source>
</evidence>
<keyword evidence="1" id="KW-0175">Coiled coil</keyword>
<gene>
    <name evidence="5" type="ORF">Tci_052023</name>
</gene>
<feature type="compositionally biased region" description="Polar residues" evidence="2">
    <location>
        <begin position="785"/>
        <end position="798"/>
    </location>
</feature>
<dbReference type="PANTHER" id="PTHR11439:SF495">
    <property type="entry name" value="REVERSE TRANSCRIPTASE, RNA-DEPENDENT DNA POLYMERASE-RELATED"/>
    <property type="match status" value="1"/>
</dbReference>
<evidence type="ECO:0000259" key="4">
    <source>
        <dbReference type="Pfam" id="PF13976"/>
    </source>
</evidence>
<feature type="domain" description="Reverse transcriptase Ty1/copia-type" evidence="3">
    <location>
        <begin position="469"/>
        <end position="564"/>
    </location>
</feature>
<feature type="region of interest" description="Disordered" evidence="2">
    <location>
        <begin position="698"/>
        <end position="730"/>
    </location>
</feature>
<feature type="compositionally biased region" description="Basic and acidic residues" evidence="2">
    <location>
        <begin position="391"/>
        <end position="401"/>
    </location>
</feature>
<dbReference type="AlphaFoldDB" id="A0A6L2N5U6"/>
<dbReference type="Gene3D" id="3.30.420.10">
    <property type="entry name" value="Ribonuclease H-like superfamily/Ribonuclease H"/>
    <property type="match status" value="1"/>
</dbReference>
<comment type="caution">
    <text evidence="5">The sequence shown here is derived from an EMBL/GenBank/DDBJ whole genome shotgun (WGS) entry which is preliminary data.</text>
</comment>
<dbReference type="SUPFAM" id="SSF53098">
    <property type="entry name" value="Ribonuclease H-like"/>
    <property type="match status" value="1"/>
</dbReference>
<accession>A0A6L2N5U6</accession>
<sequence length="1266" mass="142891">MVIVVKTSTTEGLCWDTMTKDFIDAVKDYYCCWSSWKSLSGPIKNAINNAYSTARRPINNRTTSKNSKINQKVNTVRAKKVNTSRKKAVLNAVQGNHGNPKKDLKDKGVTDSGCSRNMTRNRSYLIDYEEIDGGFVTFGVPRKDNMYSVDLKNVVPKGGLTCLFAKATSEESNLWQRRLGHVNFKTINKLVKGNLVRGLPLNFFEIDETYVACQKGKQHRASCKTKIVSLISQPLQMLHMDLFGPTFVKSLMKKMYCLVVTNDFSRFSWVFFLATKDETSKILKTFITGIENLIDLRVKVIRCNNRTEFKNKVMNQKHALSFIRPFGCPVTILNTIDHLDALTKSMNYKPVVAENQSNGSTGIRAFDTAGEEENKDAIDLGNEDNQAPSTKEPRVNQEKDSVNSTNGVNVVSLTVNAASNQVNVVGRKSSIELPDDPNMHELEDISIFEESNKDIFGAEADLNNLESTFQGHTQEEGIDYDEVFSPFAKIEAIRLFPAYVSFKDFMVYQMNVKSNFLYEKIEEKVYVCQPLGFEDPNFPNKVYKVEKALYGLHQAPRAWKEMCTAFEKMMHKKFQMSSMGELTFFLGLQVKQKEDGIFISQDKPNIMFEVCACARFQVNPKISHLHAMKRIFRYLKDQPKLGLWYPKDSPFDLVAYTDSDYARASLDRKSTTKGCQFLGCRLISWQCKKQTVVANSITKAEKQKPRKTRRQDTELPQTSVPTKTVADEAINEEMHDSLKRATNTATSLDAEHDRGNISKNQSKATPNEPSSLGTSSGGGPKRQDTIAQTRSGNVSKFSNDPPLSRVNTLGSEDDIIQFKALMELYTKLSDRVLSLETTKTAQATEIANLKKRVKRLERKRKSRSHGLKRLYKVGLSTRVKSSTDEESLDEDIFGVNDQDDTLMFDADKDLQGDELDQERSKKQKIEDENESAEIKSCLEIVPDDGDEVTINATPLSSKSPTIVDYKIYKEGRKIFFQIFKADGNSQMVLSGNHGFLVFAFAGLTPELVEEGSDDRSIPLSVIPLANEMTTLLGLPHSPNHAKRMKIDHSQLAHQIRRKARKPNAMIYTCSLPEVDVEKRALMQGKELPENNVRLACVKHIASVPSEPGSNSSFDYDLALQCLVIDILEKLVKSRQTLSKAMVARNGFSQISFNSTIKLVSFDKSQVVTFNSEFVYGFRNGDCETGSGIDNTVHMEHKKLFVAQVVCFFVRMELFCFVDEVFDLGFVPVMVVVQEVQSWKHVYASKGEFVLVQFSKKLYGDFEKENG</sequence>
<feature type="compositionally biased region" description="Polar residues" evidence="2">
    <location>
        <begin position="757"/>
        <end position="769"/>
    </location>
</feature>
<feature type="domain" description="GAG-pre-integrase" evidence="4">
    <location>
        <begin position="145"/>
        <end position="218"/>
    </location>
</feature>